<evidence type="ECO:0000313" key="1">
    <source>
        <dbReference type="EMBL" id="MBH0112749.1"/>
    </source>
</evidence>
<comment type="caution">
    <text evidence="1">The sequence shown here is derived from an EMBL/GenBank/DDBJ whole genome shotgun (WGS) entry which is preliminary data.</text>
</comment>
<keyword evidence="2" id="KW-1185">Reference proteome</keyword>
<gene>
    <name evidence="1" type="ORF">I5E68_07260</name>
</gene>
<dbReference type="EMBL" id="JADZGI010000001">
    <property type="protein sequence ID" value="MBH0112749.1"/>
    <property type="molecule type" value="Genomic_DNA"/>
</dbReference>
<reference evidence="1" key="1">
    <citation type="submission" date="2020-11" db="EMBL/GenBank/DDBJ databases">
        <title>Novosphingobium aureum sp. nov., a marine bacterium isolated from sediment of a salt flat.</title>
        <authorList>
            <person name="Yoo Y."/>
            <person name="Kim J.-J."/>
        </authorList>
    </citation>
    <scope>NUCLEOTIDE SEQUENCE</scope>
    <source>
        <strain evidence="1">YJ-S2-02</strain>
    </source>
</reference>
<sequence>MTDRVYYEVEPGSEALKFCQRYAADLQAAKNAYADFAKKHGAKGWTEGFTRLAGLVFDFGATIPSGFKKERRRTSDGQDVYTPRLRGSEHGKAIAKQIEALPALPSQNAFATTFGIPTSLTYAGGDCVRGCSALTIGVVTSALIGWSKPGAYRIVLPDIDARIAEAKERYDTVEPSSWTLPEGLTRSSKARYDLAFAQAKVEQEEAA</sequence>
<dbReference type="Proteomes" id="UP000617634">
    <property type="component" value="Unassembled WGS sequence"/>
</dbReference>
<organism evidence="1 2">
    <name type="scientific">Novosphingobium aureum</name>
    <dbReference type="NCBI Taxonomy" id="2792964"/>
    <lineage>
        <taxon>Bacteria</taxon>
        <taxon>Pseudomonadati</taxon>
        <taxon>Pseudomonadota</taxon>
        <taxon>Alphaproteobacteria</taxon>
        <taxon>Sphingomonadales</taxon>
        <taxon>Sphingomonadaceae</taxon>
        <taxon>Novosphingobium</taxon>
    </lineage>
</organism>
<name>A0A931MKR9_9SPHN</name>
<evidence type="ECO:0000313" key="2">
    <source>
        <dbReference type="Proteomes" id="UP000617634"/>
    </source>
</evidence>
<dbReference type="AlphaFoldDB" id="A0A931MKR9"/>
<dbReference type="RefSeq" id="WP_197162480.1">
    <property type="nucleotide sequence ID" value="NZ_JADZGI010000001.1"/>
</dbReference>
<protein>
    <submittedName>
        <fullName evidence="1">Uncharacterized protein</fullName>
    </submittedName>
</protein>
<proteinExistence type="predicted"/>
<accession>A0A931MKR9</accession>